<evidence type="ECO:0000256" key="1">
    <source>
        <dbReference type="SAM" id="SignalP"/>
    </source>
</evidence>
<keyword evidence="1" id="KW-0732">Signal</keyword>
<evidence type="ECO:0000313" key="2">
    <source>
        <dbReference type="EMBL" id="KAJ2842866.1"/>
    </source>
</evidence>
<accession>A0A9W8I129</accession>
<name>A0A9W8I129_9FUNG</name>
<protein>
    <submittedName>
        <fullName evidence="2">Uncharacterized protein</fullName>
    </submittedName>
</protein>
<dbReference type="EMBL" id="JANBUW010001607">
    <property type="protein sequence ID" value="KAJ2842866.1"/>
    <property type="molecule type" value="Genomic_DNA"/>
</dbReference>
<dbReference type="Gene3D" id="2.70.50.70">
    <property type="match status" value="1"/>
</dbReference>
<gene>
    <name evidence="2" type="ORF">IWW36_005757</name>
</gene>
<feature type="signal peptide" evidence="1">
    <location>
        <begin position="1"/>
        <end position="21"/>
    </location>
</feature>
<evidence type="ECO:0000313" key="3">
    <source>
        <dbReference type="Proteomes" id="UP001139887"/>
    </source>
</evidence>
<feature type="chain" id="PRO_5040763702" evidence="1">
    <location>
        <begin position="22"/>
        <end position="119"/>
    </location>
</feature>
<organism evidence="2 3">
    <name type="scientific">Coemansia brasiliensis</name>
    <dbReference type="NCBI Taxonomy" id="2650707"/>
    <lineage>
        <taxon>Eukaryota</taxon>
        <taxon>Fungi</taxon>
        <taxon>Fungi incertae sedis</taxon>
        <taxon>Zoopagomycota</taxon>
        <taxon>Kickxellomycotina</taxon>
        <taxon>Kickxellomycetes</taxon>
        <taxon>Kickxellales</taxon>
        <taxon>Kickxellaceae</taxon>
        <taxon>Coemansia</taxon>
    </lineage>
</organism>
<dbReference type="Proteomes" id="UP001139887">
    <property type="component" value="Unassembled WGS sequence"/>
</dbReference>
<dbReference type="AlphaFoldDB" id="A0A9W8I129"/>
<comment type="caution">
    <text evidence="2">The sequence shown here is derived from an EMBL/GenBank/DDBJ whole genome shotgun (WGS) entry which is preliminary data.</text>
</comment>
<proteinExistence type="predicted"/>
<dbReference type="OrthoDB" id="2342176at2759"/>
<reference evidence="2" key="1">
    <citation type="submission" date="2022-07" db="EMBL/GenBank/DDBJ databases">
        <title>Phylogenomic reconstructions and comparative analyses of Kickxellomycotina fungi.</title>
        <authorList>
            <person name="Reynolds N.K."/>
            <person name="Stajich J.E."/>
            <person name="Barry K."/>
            <person name="Grigoriev I.V."/>
            <person name="Crous P."/>
            <person name="Smith M.E."/>
        </authorList>
    </citation>
    <scope>NUCLEOTIDE SEQUENCE</scope>
    <source>
        <strain evidence="2">NRRL 1566</strain>
    </source>
</reference>
<sequence length="119" mass="12720">MLKIPTLAYVFVAISAALGAAYDDISVKWPCPRYSPNGVDCPQVPQGHTLDTEIGSPIGIVETYESLPLCKHSKPWSSNSAVLDVNKPQTITFNAGENMKGGGHCEFSVSYDGGDTFVV</sequence>
<keyword evidence="3" id="KW-1185">Reference proteome</keyword>
<feature type="non-terminal residue" evidence="2">
    <location>
        <position position="119"/>
    </location>
</feature>